<evidence type="ECO:0000313" key="2">
    <source>
        <dbReference type="Proteomes" id="UP000005239"/>
    </source>
</evidence>
<keyword evidence="2" id="KW-1185">Reference proteome</keyword>
<name>A0A2A6B593_PRIPA</name>
<dbReference type="EnsemblMetazoa" id="PPA44796.1">
    <property type="protein sequence ID" value="PPA44796.1"/>
    <property type="gene ID" value="WBGene00283165"/>
</dbReference>
<organism evidence="1 2">
    <name type="scientific">Pristionchus pacificus</name>
    <name type="common">Parasitic nematode worm</name>
    <dbReference type="NCBI Taxonomy" id="54126"/>
    <lineage>
        <taxon>Eukaryota</taxon>
        <taxon>Metazoa</taxon>
        <taxon>Ecdysozoa</taxon>
        <taxon>Nematoda</taxon>
        <taxon>Chromadorea</taxon>
        <taxon>Rhabditida</taxon>
        <taxon>Rhabditina</taxon>
        <taxon>Diplogasteromorpha</taxon>
        <taxon>Diplogasteroidea</taxon>
        <taxon>Neodiplogasteridae</taxon>
        <taxon>Pristionchus</taxon>
    </lineage>
</organism>
<reference evidence="2" key="1">
    <citation type="journal article" date="2008" name="Nat. Genet.">
        <title>The Pristionchus pacificus genome provides a unique perspective on nematode lifestyle and parasitism.</title>
        <authorList>
            <person name="Dieterich C."/>
            <person name="Clifton S.W."/>
            <person name="Schuster L.N."/>
            <person name="Chinwalla A."/>
            <person name="Delehaunty K."/>
            <person name="Dinkelacker I."/>
            <person name="Fulton L."/>
            <person name="Fulton R."/>
            <person name="Godfrey J."/>
            <person name="Minx P."/>
            <person name="Mitreva M."/>
            <person name="Roeseler W."/>
            <person name="Tian H."/>
            <person name="Witte H."/>
            <person name="Yang S.P."/>
            <person name="Wilson R.K."/>
            <person name="Sommer R.J."/>
        </authorList>
    </citation>
    <scope>NUCLEOTIDE SEQUENCE [LARGE SCALE GENOMIC DNA]</scope>
    <source>
        <strain evidence="2">PS312</strain>
    </source>
</reference>
<evidence type="ECO:0000313" key="1">
    <source>
        <dbReference type="EnsemblMetazoa" id="PPA44796.1"/>
    </source>
</evidence>
<accession>A0A8R1Z6H2</accession>
<sequence>MARASGATQMSFLRLFDLYPISSSENGIEVGVLVEILLTAEVAYFLFDSLIEKQHKIINAAVRFLFVIFERFFIFNVISFLIIEGRFDAVFKVVEISLSQRIHDAESSRIPINADVVLLLQILLLIFEQLNDAAALLTFSSFSLSSSMRFFSFSAAAAAAAGSWAAAAAALRMY</sequence>
<dbReference type="AlphaFoldDB" id="A0A2A6B593"/>
<gene>
    <name evidence="1" type="primary">WBGene00283165</name>
</gene>
<reference evidence="1" key="2">
    <citation type="submission" date="2022-06" db="UniProtKB">
        <authorList>
            <consortium name="EnsemblMetazoa"/>
        </authorList>
    </citation>
    <scope>IDENTIFICATION</scope>
    <source>
        <strain evidence="1">PS312</strain>
    </source>
</reference>
<accession>A0A2A6B593</accession>
<protein>
    <submittedName>
        <fullName evidence="1">Uncharacterized protein</fullName>
    </submittedName>
</protein>
<proteinExistence type="predicted"/>
<dbReference type="Proteomes" id="UP000005239">
    <property type="component" value="Unassembled WGS sequence"/>
</dbReference>